<reference evidence="4 5" key="1">
    <citation type="submission" date="2024-06" db="EMBL/GenBank/DDBJ databases">
        <title>Sorghum-associated microbial communities from plants grown in Nebraska, USA.</title>
        <authorList>
            <person name="Schachtman D."/>
        </authorList>
    </citation>
    <scope>NUCLEOTIDE SEQUENCE [LARGE SCALE GENOMIC DNA]</scope>
    <source>
        <strain evidence="4 5">2709</strain>
    </source>
</reference>
<dbReference type="InterPro" id="IPR013351">
    <property type="entry name" value="T3SS_TyeA-rel"/>
</dbReference>
<evidence type="ECO:0000313" key="4">
    <source>
        <dbReference type="EMBL" id="MET4580091.1"/>
    </source>
</evidence>
<keyword evidence="5" id="KW-1185">Reference proteome</keyword>
<dbReference type="NCBIfam" id="TIGR02568">
    <property type="entry name" value="LcrE"/>
    <property type="match status" value="1"/>
</dbReference>
<name>A0ABV2QGB9_9BURK</name>
<evidence type="ECO:0000313" key="5">
    <source>
        <dbReference type="Proteomes" id="UP001549320"/>
    </source>
</evidence>
<dbReference type="InterPro" id="IPR010812">
    <property type="entry name" value="HrpJ-like"/>
</dbReference>
<accession>A0ABV2QGB9</accession>
<evidence type="ECO:0000259" key="3">
    <source>
        <dbReference type="Pfam" id="PF09059"/>
    </source>
</evidence>
<evidence type="ECO:0000256" key="1">
    <source>
        <dbReference type="SAM" id="MobiDB-lite"/>
    </source>
</evidence>
<sequence length="369" mass="39943">MNLVDKTGGLATPFDRPRGRAGEGGAAMSGRMGAEQFEVEIENSMLAEAAEEISMHFAESAESRHVAERKKELARPRSLMNPDAIESYIEDTEEEEGGSEKLLMLVKRVMSGQGDPGMHARGLFTRPTAQYLALQYALQEGEKQGASGQTLENLHQGLEDLEMEFGPRIRAELNTIEVAKEGAPGPAGVVQFQAAYVDLVLGHATLAGALKLVLDQFGESGLEAGLSRLQRALGQDLAAARPSTEPAHLQNLVQDLYHLSVATTVLDGCHELLAQQKARFGLAEQGQAIALMKDLVSLSSESWVSSDRFVRLAEKVGAQDVEPQINFLTGVKGLLRQIPPKVFADLDQRQSVFNAAQDALDAAIDREDE</sequence>
<dbReference type="Gene3D" id="1.20.1280.80">
    <property type="match status" value="1"/>
</dbReference>
<feature type="domain" description="Type III secretion system effector delivery regulator TyeA" evidence="3">
    <location>
        <begin position="290"/>
        <end position="369"/>
    </location>
</feature>
<feature type="domain" description="Hypersensitivity response secretion-like HrpJ" evidence="2">
    <location>
        <begin position="61"/>
        <end position="217"/>
    </location>
</feature>
<dbReference type="Proteomes" id="UP001549320">
    <property type="component" value="Unassembled WGS sequence"/>
</dbReference>
<proteinExistence type="predicted"/>
<dbReference type="RefSeq" id="WP_354448754.1">
    <property type="nucleotide sequence ID" value="NZ_JBEPSH010000014.1"/>
</dbReference>
<dbReference type="InterPro" id="IPR013401">
    <property type="entry name" value="T3SS_LcrE"/>
</dbReference>
<gene>
    <name evidence="4" type="ORF">ABIE13_005230</name>
</gene>
<dbReference type="NCBIfam" id="TIGR02511">
    <property type="entry name" value="type_III_tyeA"/>
    <property type="match status" value="1"/>
</dbReference>
<dbReference type="InterPro" id="IPR015144">
    <property type="entry name" value="T3SS_TyeA"/>
</dbReference>
<organism evidence="4 5">
    <name type="scientific">Ottowia thiooxydans</name>
    <dbReference type="NCBI Taxonomy" id="219182"/>
    <lineage>
        <taxon>Bacteria</taxon>
        <taxon>Pseudomonadati</taxon>
        <taxon>Pseudomonadota</taxon>
        <taxon>Betaproteobacteria</taxon>
        <taxon>Burkholderiales</taxon>
        <taxon>Comamonadaceae</taxon>
        <taxon>Ottowia</taxon>
    </lineage>
</organism>
<dbReference type="Pfam" id="PF07201">
    <property type="entry name" value="HrpJ"/>
    <property type="match status" value="1"/>
</dbReference>
<feature type="region of interest" description="Disordered" evidence="1">
    <location>
        <begin position="1"/>
        <end position="30"/>
    </location>
</feature>
<dbReference type="EMBL" id="JBEPSH010000014">
    <property type="protein sequence ID" value="MET4580091.1"/>
    <property type="molecule type" value="Genomic_DNA"/>
</dbReference>
<comment type="caution">
    <text evidence="4">The sequence shown here is derived from an EMBL/GenBank/DDBJ whole genome shotgun (WGS) entry which is preliminary data.</text>
</comment>
<dbReference type="InterPro" id="IPR038347">
    <property type="entry name" value="TyeA_sf"/>
</dbReference>
<dbReference type="SUPFAM" id="SSF140591">
    <property type="entry name" value="Type III secretion system domain"/>
    <property type="match status" value="2"/>
</dbReference>
<evidence type="ECO:0000259" key="2">
    <source>
        <dbReference type="Pfam" id="PF07201"/>
    </source>
</evidence>
<dbReference type="Pfam" id="PF09059">
    <property type="entry name" value="TyeA"/>
    <property type="match status" value="1"/>
</dbReference>
<protein>
    <submittedName>
        <fullName evidence="4">Type III secretion protein W</fullName>
    </submittedName>
</protein>